<proteinExistence type="predicted"/>
<gene>
    <name evidence="1" type="ORF">ACFPZN_11245</name>
</gene>
<evidence type="ECO:0000313" key="2">
    <source>
        <dbReference type="Proteomes" id="UP001596074"/>
    </source>
</evidence>
<sequence length="265" mass="28187">MARKRYPRHPVRDAFLRRLLELHQACGSPAYALVARTSSRLNETHPVPGGSASLPALSKTALSETLNGHRKGLPDHGFVASFVLSCYRIAHEQGILAEDPGREALPRWQDMLREAEEESERLGLPRRRLPTGPLGDLTAPVRLTAVQCELLAVHGAFGRELAHRAQAREPRAVYQAAVLIAAAPGRDEDAVSLLTIAAAARDPDALELLQASPRELDRAAAAAHAGELAREAGTTGRPQAARAFRACAAALDGAGIAAPDTADAP</sequence>
<reference evidence="2" key="1">
    <citation type="journal article" date="2019" name="Int. J. Syst. Evol. Microbiol.">
        <title>The Global Catalogue of Microorganisms (GCM) 10K type strain sequencing project: providing services to taxonomists for standard genome sequencing and annotation.</title>
        <authorList>
            <consortium name="The Broad Institute Genomics Platform"/>
            <consortium name="The Broad Institute Genome Sequencing Center for Infectious Disease"/>
            <person name="Wu L."/>
            <person name="Ma J."/>
        </authorList>
    </citation>
    <scope>NUCLEOTIDE SEQUENCE [LARGE SCALE GENOMIC DNA]</scope>
    <source>
        <strain evidence="2">KCTC 42087</strain>
    </source>
</reference>
<organism evidence="1 2">
    <name type="scientific">Actinomadura rugatobispora</name>
    <dbReference type="NCBI Taxonomy" id="1994"/>
    <lineage>
        <taxon>Bacteria</taxon>
        <taxon>Bacillati</taxon>
        <taxon>Actinomycetota</taxon>
        <taxon>Actinomycetes</taxon>
        <taxon>Streptosporangiales</taxon>
        <taxon>Thermomonosporaceae</taxon>
        <taxon>Actinomadura</taxon>
    </lineage>
</organism>
<comment type="caution">
    <text evidence="1">The sequence shown here is derived from an EMBL/GenBank/DDBJ whole genome shotgun (WGS) entry which is preliminary data.</text>
</comment>
<name>A0ABW0ZW88_9ACTN</name>
<evidence type="ECO:0000313" key="1">
    <source>
        <dbReference type="EMBL" id="MFC5746184.1"/>
    </source>
</evidence>
<keyword evidence="2" id="KW-1185">Reference proteome</keyword>
<dbReference type="Proteomes" id="UP001596074">
    <property type="component" value="Unassembled WGS sequence"/>
</dbReference>
<dbReference type="RefSeq" id="WP_378281802.1">
    <property type="nucleotide sequence ID" value="NZ_JBHSON010000012.1"/>
</dbReference>
<accession>A0ABW0ZW88</accession>
<dbReference type="EMBL" id="JBHSON010000012">
    <property type="protein sequence ID" value="MFC5746184.1"/>
    <property type="molecule type" value="Genomic_DNA"/>
</dbReference>
<protein>
    <submittedName>
        <fullName evidence="1">Uncharacterized protein</fullName>
    </submittedName>
</protein>